<sequence length="77" mass="8500">MVDTRSTNSLSLSRHTSTCATPHKSFAANIIGHVTLTRYISLLSPATTWIHSKHIPDLKPVGKSTSVKFVFCIFFVP</sequence>
<proteinExistence type="predicted"/>
<dbReference type="AlphaFoldDB" id="D7LKR8"/>
<dbReference type="HOGENOM" id="CLU_2641481_0_0_1"/>
<dbReference type="EMBL" id="GL348716">
    <property type="protein sequence ID" value="EFH55979.1"/>
    <property type="molecule type" value="Genomic_DNA"/>
</dbReference>
<evidence type="ECO:0000313" key="2">
    <source>
        <dbReference type="Proteomes" id="UP000008694"/>
    </source>
</evidence>
<dbReference type="Gramene" id="scaffold_402490.1">
    <property type="protein sequence ID" value="scaffold_402490.1"/>
    <property type="gene ID" value="scaffold_402490.1"/>
</dbReference>
<dbReference type="Proteomes" id="UP000008694">
    <property type="component" value="Unassembled WGS sequence"/>
</dbReference>
<reference evidence="2" key="1">
    <citation type="journal article" date="2011" name="Nat. Genet.">
        <title>The Arabidopsis lyrata genome sequence and the basis of rapid genome size change.</title>
        <authorList>
            <person name="Hu T.T."/>
            <person name="Pattyn P."/>
            <person name="Bakker E.G."/>
            <person name="Cao J."/>
            <person name="Cheng J.-F."/>
            <person name="Clark R.M."/>
            <person name="Fahlgren N."/>
            <person name="Fawcett J.A."/>
            <person name="Grimwood J."/>
            <person name="Gundlach H."/>
            <person name="Haberer G."/>
            <person name="Hollister J.D."/>
            <person name="Ossowski S."/>
            <person name="Ottilar R.P."/>
            <person name="Salamov A.A."/>
            <person name="Schneeberger K."/>
            <person name="Spannagl M."/>
            <person name="Wang X."/>
            <person name="Yang L."/>
            <person name="Nasrallah M.E."/>
            <person name="Bergelson J."/>
            <person name="Carrington J.C."/>
            <person name="Gaut B.S."/>
            <person name="Schmutz J."/>
            <person name="Mayer K.F.X."/>
            <person name="Van de Peer Y."/>
            <person name="Grigoriev I.V."/>
            <person name="Nordborg M."/>
            <person name="Weigel D."/>
            <person name="Guo Y.-L."/>
        </authorList>
    </citation>
    <scope>NUCLEOTIDE SEQUENCE [LARGE SCALE GENOMIC DNA]</scope>
    <source>
        <strain evidence="2">cv. MN47</strain>
    </source>
</reference>
<protein>
    <submittedName>
        <fullName evidence="1">Predicted protein</fullName>
    </submittedName>
</protein>
<accession>D7LKR8</accession>
<organism evidence="2">
    <name type="scientific">Arabidopsis lyrata subsp. lyrata</name>
    <name type="common">Lyre-leaved rock-cress</name>
    <dbReference type="NCBI Taxonomy" id="81972"/>
    <lineage>
        <taxon>Eukaryota</taxon>
        <taxon>Viridiplantae</taxon>
        <taxon>Streptophyta</taxon>
        <taxon>Embryophyta</taxon>
        <taxon>Tracheophyta</taxon>
        <taxon>Spermatophyta</taxon>
        <taxon>Magnoliopsida</taxon>
        <taxon>eudicotyledons</taxon>
        <taxon>Gunneridae</taxon>
        <taxon>Pentapetalae</taxon>
        <taxon>rosids</taxon>
        <taxon>malvids</taxon>
        <taxon>Brassicales</taxon>
        <taxon>Brassicaceae</taxon>
        <taxon>Camelineae</taxon>
        <taxon>Arabidopsis</taxon>
    </lineage>
</organism>
<gene>
    <name evidence="1" type="ORF">ARALYDRAFT_902989</name>
</gene>
<evidence type="ECO:0000313" key="1">
    <source>
        <dbReference type="EMBL" id="EFH55979.1"/>
    </source>
</evidence>
<keyword evidence="2" id="KW-1185">Reference proteome</keyword>
<name>D7LKR8_ARALL</name>